<dbReference type="OrthoDB" id="360390at2759"/>
<organism evidence="5 6">
    <name type="scientific">Candidozyma haemuli</name>
    <dbReference type="NCBI Taxonomy" id="45357"/>
    <lineage>
        <taxon>Eukaryota</taxon>
        <taxon>Fungi</taxon>
        <taxon>Dikarya</taxon>
        <taxon>Ascomycota</taxon>
        <taxon>Saccharomycotina</taxon>
        <taxon>Pichiomycetes</taxon>
        <taxon>Metschnikowiaceae</taxon>
        <taxon>Candidozyma</taxon>
    </lineage>
</organism>
<dbReference type="InterPro" id="IPR050502">
    <property type="entry name" value="Euk_RNA-bind_prot"/>
</dbReference>
<gene>
    <name evidence="5" type="ORF">CXQ85_001764</name>
</gene>
<dbReference type="EMBL" id="PKFO01000003">
    <property type="protein sequence ID" value="PVH19987.1"/>
    <property type="molecule type" value="Genomic_DNA"/>
</dbReference>
<evidence type="ECO:0000256" key="3">
    <source>
        <dbReference type="SAM" id="MobiDB-lite"/>
    </source>
</evidence>
<feature type="region of interest" description="Disordered" evidence="3">
    <location>
        <begin position="858"/>
        <end position="882"/>
    </location>
</feature>
<comment type="caution">
    <text evidence="5">The sequence shown here is derived from an EMBL/GenBank/DDBJ whole genome shotgun (WGS) entry which is preliminary data.</text>
</comment>
<dbReference type="Proteomes" id="UP000244309">
    <property type="component" value="Unassembled WGS sequence"/>
</dbReference>
<dbReference type="SMART" id="SM00360">
    <property type="entry name" value="RRM"/>
    <property type="match status" value="4"/>
</dbReference>
<dbReference type="InterPro" id="IPR031766">
    <property type="entry name" value="RRM_occluded"/>
</dbReference>
<sequence length="882" mass="100888">MGNPQELQDAFTEFDEQVRISDLCYSDYINLEEKAKSLSLYPPLPLLERKMVVAELTLSDIDSWNELAPAAGSPESIKLLEHLKTRYPTPDTWLSYLAYVEPNEQDLLRAFAQCRSNYKKGWLIFQKVVEYYTRIDPSPEKLRKVYEQMLSTPHEQLDQTYQDYSTLVSSYWNDTYSTIMKTASKLKSKSAESLSYYIVLERNITEEPLTTKHWTTYIESCAKHLQKNEPFAAIEEIFFRSVVETSMFSNEKWIPVWVSFLDIVKRFEPARFRHFVKLFIKSYPGTVDGYVEYSKQVDYDSVEFPFLRKELLRFVNSQDLANPSWKTVSNALLTIHFKQLTKMRDISVVSTLEDISSVASAAFAREGSVDILSLAITLSRRFSSGEDDFFDLFIDLTTATFDRWPNSAAVWVTCFQLLALYGPPKYGKRMLKLLPEDLEQLDDPMKAINCAIIHQAMHGQPEDIELLTTLQKKYADKVVTTYVTKDQKRTSPEEIDRVEPKKSKLQTENDVPGRSREMFRVKVENIPASASSQSVSDFFNGYCDPITINVHKSVQGNFALVELKSEEEVLKALVRDQKSIDGSTVSVKRIFGNTLWVTNYPPQWGPSELEGYLSSQDLPFINVRFPSQNDKREKRFCYIDFPDTATTQAAQSRLDKQVIEGLTLKADISNPSLKQKRGGPDITHQVYVRNINFETTNEETLRQFFSEVGKVEDVKVPLNQENRSKGLKNNGYAFVTFADAKAVKKALDVSGNVLDGRNIEVSRGKSKQSMKSAAPQDFAKDKTISLFNVNSIATKAHLEEFLHTKVGPTTKVHVKPSKKAALVEFEKQADAGKASLILEGSLFEEEVLHLGTIEDYFKQDEEKRPRQKPTMAPPMLMRKKRR</sequence>
<feature type="domain" description="RRM" evidence="4">
    <location>
        <begin position="519"/>
        <end position="602"/>
    </location>
</feature>
<dbReference type="InterPro" id="IPR034540">
    <property type="entry name" value="Prp24_RRM3"/>
</dbReference>
<dbReference type="Gene3D" id="1.25.40.10">
    <property type="entry name" value="Tetratricopeptide repeat domain"/>
    <property type="match status" value="1"/>
</dbReference>
<evidence type="ECO:0000313" key="6">
    <source>
        <dbReference type="Proteomes" id="UP000244309"/>
    </source>
</evidence>
<keyword evidence="6" id="KW-1185">Reference proteome</keyword>
<keyword evidence="1 2" id="KW-0694">RNA-binding</keyword>
<dbReference type="InterPro" id="IPR000504">
    <property type="entry name" value="RRM_dom"/>
</dbReference>
<feature type="domain" description="RRM" evidence="4">
    <location>
        <begin position="684"/>
        <end position="766"/>
    </location>
</feature>
<dbReference type="PROSITE" id="PS50102">
    <property type="entry name" value="RRM"/>
    <property type="match status" value="3"/>
</dbReference>
<proteinExistence type="predicted"/>
<dbReference type="GO" id="GO:0003729">
    <property type="term" value="F:mRNA binding"/>
    <property type="evidence" value="ECO:0007669"/>
    <property type="project" value="TreeGrafter"/>
</dbReference>
<dbReference type="RefSeq" id="XP_025340927.1">
    <property type="nucleotide sequence ID" value="XM_025485462.1"/>
</dbReference>
<dbReference type="VEuPathDB" id="FungiDB:CXQ85_001764"/>
<dbReference type="InterPro" id="IPR011990">
    <property type="entry name" value="TPR-like_helical_dom_sf"/>
</dbReference>
<dbReference type="PANTHER" id="PTHR48025:SF1">
    <property type="entry name" value="RRM DOMAIN-CONTAINING PROTEIN"/>
    <property type="match status" value="1"/>
</dbReference>
<reference evidence="5 6" key="1">
    <citation type="submission" date="2017-12" db="EMBL/GenBank/DDBJ databases">
        <title>Genome Sequence of a Multidrug-Resistant Candida haemulonii Isolate from a Patient with Chronic Leg Ulcers in Israel.</title>
        <authorList>
            <person name="Chow N.A."/>
            <person name="Gade L."/>
            <person name="Batra D."/>
            <person name="Rowe L.A."/>
            <person name="Ben-Ami R."/>
            <person name="Loparev V.N."/>
            <person name="Litvintseva A.P."/>
        </authorList>
    </citation>
    <scope>NUCLEOTIDE SEQUENCE [LARGE SCALE GENOMIC DNA]</scope>
    <source>
        <strain evidence="5 6">B11899</strain>
    </source>
</reference>
<evidence type="ECO:0000259" key="4">
    <source>
        <dbReference type="PROSITE" id="PS50102"/>
    </source>
</evidence>
<dbReference type="SUPFAM" id="SSF54928">
    <property type="entry name" value="RNA-binding domain, RBD"/>
    <property type="match status" value="2"/>
</dbReference>
<feature type="region of interest" description="Disordered" evidence="3">
    <location>
        <begin position="489"/>
        <end position="511"/>
    </location>
</feature>
<dbReference type="InterPro" id="IPR012677">
    <property type="entry name" value="Nucleotide-bd_a/b_plait_sf"/>
</dbReference>
<accession>A0A2V1AP04</accession>
<dbReference type="Pfam" id="PF00076">
    <property type="entry name" value="RRM_1"/>
    <property type="match status" value="1"/>
</dbReference>
<dbReference type="SUPFAM" id="SSF48452">
    <property type="entry name" value="TPR-like"/>
    <property type="match status" value="1"/>
</dbReference>
<protein>
    <recommendedName>
        <fullName evidence="4">RRM domain-containing protein</fullName>
    </recommendedName>
</protein>
<evidence type="ECO:0000256" key="2">
    <source>
        <dbReference type="PROSITE-ProRule" id="PRU00176"/>
    </source>
</evidence>
<feature type="domain" description="RRM" evidence="4">
    <location>
        <begin position="593"/>
        <end position="671"/>
    </location>
</feature>
<dbReference type="STRING" id="45357.A0A2V1AP04"/>
<name>A0A2V1AP04_9ASCO</name>
<dbReference type="InterPro" id="IPR035979">
    <property type="entry name" value="RBD_domain_sf"/>
</dbReference>
<dbReference type="GeneID" id="37007095"/>
<dbReference type="PANTHER" id="PTHR48025">
    <property type="entry name" value="OS02G0815200 PROTEIN"/>
    <property type="match status" value="1"/>
</dbReference>
<evidence type="ECO:0000256" key="1">
    <source>
        <dbReference type="ARBA" id="ARBA00022884"/>
    </source>
</evidence>
<dbReference type="Pfam" id="PF16842">
    <property type="entry name" value="RRM_occluded"/>
    <property type="match status" value="1"/>
</dbReference>
<evidence type="ECO:0000313" key="5">
    <source>
        <dbReference type="EMBL" id="PVH19987.1"/>
    </source>
</evidence>
<dbReference type="Gene3D" id="3.30.70.330">
    <property type="match status" value="4"/>
</dbReference>
<dbReference type="CDD" id="cd12299">
    <property type="entry name" value="RRM4_Prp24"/>
    <property type="match status" value="1"/>
</dbReference>
<dbReference type="AlphaFoldDB" id="A0A2V1AP04"/>
<dbReference type="CDD" id="cd12298">
    <property type="entry name" value="RRM3_Prp24"/>
    <property type="match status" value="1"/>
</dbReference>